<keyword evidence="3" id="KW-1185">Reference proteome</keyword>
<evidence type="ECO:0000313" key="3">
    <source>
        <dbReference type="Proteomes" id="UP000266841"/>
    </source>
</evidence>
<sequence length="90" mass="9490">MEKDEEPSPGELGRAVRGNRRGASSGRAETMAVGLIRGRRRAASAVPRRSMSDAAAALAGSASADAESSAARNLQQQLMESGHERPEDDR</sequence>
<feature type="region of interest" description="Disordered" evidence="1">
    <location>
        <begin position="1"/>
        <end position="90"/>
    </location>
</feature>
<comment type="caution">
    <text evidence="2">The sequence shown here is derived from an EMBL/GenBank/DDBJ whole genome shotgun (WGS) entry which is preliminary data.</text>
</comment>
<feature type="compositionally biased region" description="Low complexity" evidence="1">
    <location>
        <begin position="13"/>
        <end position="28"/>
    </location>
</feature>
<reference evidence="2 3" key="1">
    <citation type="journal article" date="2012" name="Genome Biol.">
        <title>Genome and low-iron response of an oceanic diatom adapted to chronic iron limitation.</title>
        <authorList>
            <person name="Lommer M."/>
            <person name="Specht M."/>
            <person name="Roy A.S."/>
            <person name="Kraemer L."/>
            <person name="Andreson R."/>
            <person name="Gutowska M.A."/>
            <person name="Wolf J."/>
            <person name="Bergner S.V."/>
            <person name="Schilhabel M.B."/>
            <person name="Klostermeier U.C."/>
            <person name="Beiko R.G."/>
            <person name="Rosenstiel P."/>
            <person name="Hippler M."/>
            <person name="Laroche J."/>
        </authorList>
    </citation>
    <scope>NUCLEOTIDE SEQUENCE [LARGE SCALE GENOMIC DNA]</scope>
    <source>
        <strain evidence="2 3">CCMP1005</strain>
    </source>
</reference>
<dbReference type="Proteomes" id="UP000266841">
    <property type="component" value="Unassembled WGS sequence"/>
</dbReference>
<proteinExistence type="predicted"/>
<evidence type="ECO:0000313" key="2">
    <source>
        <dbReference type="EMBL" id="EJK69322.1"/>
    </source>
</evidence>
<accession>K0TFM4</accession>
<evidence type="ECO:0000256" key="1">
    <source>
        <dbReference type="SAM" id="MobiDB-lite"/>
    </source>
</evidence>
<feature type="compositionally biased region" description="Low complexity" evidence="1">
    <location>
        <begin position="43"/>
        <end position="71"/>
    </location>
</feature>
<dbReference type="AlphaFoldDB" id="K0TFM4"/>
<protein>
    <submittedName>
        <fullName evidence="2">Uncharacterized protein</fullName>
    </submittedName>
</protein>
<organism evidence="2 3">
    <name type="scientific">Thalassiosira oceanica</name>
    <name type="common">Marine diatom</name>
    <dbReference type="NCBI Taxonomy" id="159749"/>
    <lineage>
        <taxon>Eukaryota</taxon>
        <taxon>Sar</taxon>
        <taxon>Stramenopiles</taxon>
        <taxon>Ochrophyta</taxon>
        <taxon>Bacillariophyta</taxon>
        <taxon>Coscinodiscophyceae</taxon>
        <taxon>Thalassiosirophycidae</taxon>
        <taxon>Thalassiosirales</taxon>
        <taxon>Thalassiosiraceae</taxon>
        <taxon>Thalassiosira</taxon>
    </lineage>
</organism>
<dbReference type="EMBL" id="AGNL01010227">
    <property type="protein sequence ID" value="EJK69322.1"/>
    <property type="molecule type" value="Genomic_DNA"/>
</dbReference>
<name>K0TFM4_THAOC</name>
<feature type="compositionally biased region" description="Basic and acidic residues" evidence="1">
    <location>
        <begin position="81"/>
        <end position="90"/>
    </location>
</feature>
<feature type="non-terminal residue" evidence="2">
    <location>
        <position position="90"/>
    </location>
</feature>
<gene>
    <name evidence="2" type="ORF">THAOC_09430</name>
</gene>